<comment type="caution">
    <text evidence="2">The sequence shown here is derived from an EMBL/GenBank/DDBJ whole genome shotgun (WGS) entry which is preliminary data.</text>
</comment>
<dbReference type="InterPro" id="IPR023210">
    <property type="entry name" value="NADP_OxRdtase_dom"/>
</dbReference>
<dbReference type="PROSITE" id="PS00063">
    <property type="entry name" value="ALDOKETO_REDUCTASE_3"/>
    <property type="match status" value="1"/>
</dbReference>
<reference evidence="2 3" key="1">
    <citation type="journal article" date="2024" name="Nat. Commun.">
        <title>Phylogenomics reveals the evolutionary origins of lichenization in chlorophyte algae.</title>
        <authorList>
            <person name="Puginier C."/>
            <person name="Libourel C."/>
            <person name="Otte J."/>
            <person name="Skaloud P."/>
            <person name="Haon M."/>
            <person name="Grisel S."/>
            <person name="Petersen M."/>
            <person name="Berrin J.G."/>
            <person name="Delaux P.M."/>
            <person name="Dal Grande F."/>
            <person name="Keller J."/>
        </authorList>
    </citation>
    <scope>NUCLEOTIDE SEQUENCE [LARGE SCALE GENOMIC DNA]</scope>
    <source>
        <strain evidence="2 3">SAG 2523</strain>
    </source>
</reference>
<dbReference type="EMBL" id="JALJOV010000674">
    <property type="protein sequence ID" value="KAK9861973.1"/>
    <property type="molecule type" value="Genomic_DNA"/>
</dbReference>
<dbReference type="Proteomes" id="UP001485043">
    <property type="component" value="Unassembled WGS sequence"/>
</dbReference>
<dbReference type="Pfam" id="PF00248">
    <property type="entry name" value="Aldo_ket_red"/>
    <property type="match status" value="1"/>
</dbReference>
<dbReference type="PRINTS" id="PR00069">
    <property type="entry name" value="ALDKETRDTASE"/>
</dbReference>
<dbReference type="GO" id="GO:0016491">
    <property type="term" value="F:oxidoreductase activity"/>
    <property type="evidence" value="ECO:0007669"/>
    <property type="project" value="InterPro"/>
</dbReference>
<evidence type="ECO:0000313" key="2">
    <source>
        <dbReference type="EMBL" id="KAK9861973.1"/>
    </source>
</evidence>
<organism evidence="2 3">
    <name type="scientific">Apatococcus fuscideae</name>
    <dbReference type="NCBI Taxonomy" id="2026836"/>
    <lineage>
        <taxon>Eukaryota</taxon>
        <taxon>Viridiplantae</taxon>
        <taxon>Chlorophyta</taxon>
        <taxon>core chlorophytes</taxon>
        <taxon>Trebouxiophyceae</taxon>
        <taxon>Chlorellales</taxon>
        <taxon>Chlorellaceae</taxon>
        <taxon>Apatococcus</taxon>
    </lineage>
</organism>
<feature type="domain" description="NADP-dependent oxidoreductase" evidence="1">
    <location>
        <begin position="15"/>
        <end position="175"/>
    </location>
</feature>
<proteinExistence type="predicted"/>
<evidence type="ECO:0000259" key="1">
    <source>
        <dbReference type="Pfam" id="PF00248"/>
    </source>
</evidence>
<dbReference type="PANTHER" id="PTHR11732">
    <property type="entry name" value="ALDO/KETO REDUCTASE"/>
    <property type="match status" value="1"/>
</dbReference>
<dbReference type="InterPro" id="IPR020471">
    <property type="entry name" value="AKR"/>
</dbReference>
<gene>
    <name evidence="2" type="ORF">WJX84_007934</name>
</gene>
<dbReference type="AlphaFoldDB" id="A0AAW1T036"/>
<accession>A0AAW1T036</accession>
<evidence type="ECO:0000313" key="3">
    <source>
        <dbReference type="Proteomes" id="UP001485043"/>
    </source>
</evidence>
<dbReference type="InterPro" id="IPR036812">
    <property type="entry name" value="NAD(P)_OxRdtase_dom_sf"/>
</dbReference>
<name>A0AAW1T036_9CHLO</name>
<dbReference type="Gene3D" id="3.20.20.100">
    <property type="entry name" value="NADP-dependent oxidoreductase domain"/>
    <property type="match status" value="1"/>
</dbReference>
<sequence>MHWPAQGPGYEGKTMDPSIKQTWAEMEKLVDEGLVAAIGISNFSVKKTKELLSYARIKPAANQVELHPYFRNSAISEYCKSQGIIITAYSPLGTPDSPAAGFAENVEAKKPMDDPLINKIAKDLGKSPAQICIRWNLQQGHSVIPKSATDSRIVENLQVVDFTIPAAQMKELNGIEHQMRMLDGAFVCGPNTPYPTISDLWDGEVPQKNLDRIAALKK</sequence>
<keyword evidence="3" id="KW-1185">Reference proteome</keyword>
<dbReference type="InterPro" id="IPR018170">
    <property type="entry name" value="Aldo/ket_reductase_CS"/>
</dbReference>
<dbReference type="SUPFAM" id="SSF51430">
    <property type="entry name" value="NAD(P)-linked oxidoreductase"/>
    <property type="match status" value="1"/>
</dbReference>
<protein>
    <recommendedName>
        <fullName evidence="1">NADP-dependent oxidoreductase domain-containing protein</fullName>
    </recommendedName>
</protein>